<dbReference type="EMBL" id="CP121472">
    <property type="protein sequence ID" value="WPL17938.1"/>
    <property type="molecule type" value="Genomic_DNA"/>
</dbReference>
<dbReference type="PANTHER" id="PTHR30399:SF1">
    <property type="entry name" value="UTP PYROPHOSPHATASE"/>
    <property type="match status" value="1"/>
</dbReference>
<evidence type="ECO:0000313" key="3">
    <source>
        <dbReference type="Proteomes" id="UP001432180"/>
    </source>
</evidence>
<gene>
    <name evidence="2" type="ORF">Thiowin_02981</name>
</gene>
<dbReference type="PANTHER" id="PTHR30399">
    <property type="entry name" value="UNCHARACTERIZED PROTEIN YGJP"/>
    <property type="match status" value="1"/>
</dbReference>
<accession>A0ABZ0SC80</accession>
<dbReference type="InterPro" id="IPR002725">
    <property type="entry name" value="YgjP-like_metallopeptidase"/>
</dbReference>
<organism evidence="2 3">
    <name type="scientific">Thiorhodovibrio winogradskyi</name>
    <dbReference type="NCBI Taxonomy" id="77007"/>
    <lineage>
        <taxon>Bacteria</taxon>
        <taxon>Pseudomonadati</taxon>
        <taxon>Pseudomonadota</taxon>
        <taxon>Gammaproteobacteria</taxon>
        <taxon>Chromatiales</taxon>
        <taxon>Chromatiaceae</taxon>
        <taxon>Thiorhodovibrio</taxon>
    </lineage>
</organism>
<evidence type="ECO:0000259" key="1">
    <source>
        <dbReference type="Pfam" id="PF01863"/>
    </source>
</evidence>
<dbReference type="Pfam" id="PF01863">
    <property type="entry name" value="YgjP-like"/>
    <property type="match status" value="1"/>
</dbReference>
<dbReference type="InterPro" id="IPR053136">
    <property type="entry name" value="UTP_pyrophosphatase-like"/>
</dbReference>
<keyword evidence="3" id="KW-1185">Reference proteome</keyword>
<dbReference type="Proteomes" id="UP001432180">
    <property type="component" value="Chromosome"/>
</dbReference>
<reference evidence="2 3" key="1">
    <citation type="journal article" date="2023" name="Microorganisms">
        <title>Thiorhodovibrio frisius and Trv. litoralis spp. nov., Two Novel Members from a Clade of Fastidious Purple Sulfur Bacteria That Exhibit Unique Red-Shifted Light-Harvesting Capabilities.</title>
        <authorList>
            <person name="Methner A."/>
            <person name="Kuzyk S.B."/>
            <person name="Petersen J."/>
            <person name="Bauer S."/>
            <person name="Brinkmann H."/>
            <person name="Sichau K."/>
            <person name="Wanner G."/>
            <person name="Wolf J."/>
            <person name="Neumann-Schaal M."/>
            <person name="Henke P."/>
            <person name="Tank M."/>
            <person name="Sproer C."/>
            <person name="Bunk B."/>
            <person name="Overmann J."/>
        </authorList>
    </citation>
    <scope>NUCLEOTIDE SEQUENCE [LARGE SCALE GENOMIC DNA]</scope>
    <source>
        <strain evidence="2 3">DSM 6702</strain>
    </source>
</reference>
<dbReference type="Gene3D" id="3.30.2010.10">
    <property type="entry name" value="Metalloproteases ('zincins'), catalytic domain"/>
    <property type="match status" value="1"/>
</dbReference>
<dbReference type="CDD" id="cd07344">
    <property type="entry name" value="M48_yhfN_like"/>
    <property type="match status" value="1"/>
</dbReference>
<feature type="domain" description="YgjP-like metallopeptidase" evidence="1">
    <location>
        <begin position="2"/>
        <end position="93"/>
    </location>
</feature>
<proteinExistence type="predicted"/>
<sequence>MNQVLPNWQARFGYREEIRIRVRDLGYRWGSCGKHGMLNFHWRVIQLPPSAIDYIVVHELAHLLVTDHSPAFWREVETVLPDYRTRRNWLREHGFKNA</sequence>
<protein>
    <recommendedName>
        <fullName evidence="1">YgjP-like metallopeptidase domain-containing protein</fullName>
    </recommendedName>
</protein>
<name>A0ABZ0SC80_9GAMM</name>
<evidence type="ECO:0000313" key="2">
    <source>
        <dbReference type="EMBL" id="WPL17938.1"/>
    </source>
</evidence>